<keyword evidence="8" id="KW-0325">Glycoprotein</keyword>
<gene>
    <name evidence="16" type="ORF">SAMN05421823_10761</name>
</gene>
<dbReference type="InterPro" id="IPR011459">
    <property type="entry name" value="DUF1565"/>
</dbReference>
<evidence type="ECO:0000313" key="16">
    <source>
        <dbReference type="EMBL" id="SDL61792.1"/>
    </source>
</evidence>
<feature type="compositionally biased region" description="Polar residues" evidence="10">
    <location>
        <begin position="504"/>
        <end position="513"/>
    </location>
</feature>
<dbReference type="GO" id="GO:0016020">
    <property type="term" value="C:membrane"/>
    <property type="evidence" value="ECO:0007669"/>
    <property type="project" value="TreeGrafter"/>
</dbReference>
<dbReference type="EMBL" id="FNFO01000007">
    <property type="protein sequence ID" value="SDL61792.1"/>
    <property type="molecule type" value="Genomic_DNA"/>
</dbReference>
<dbReference type="InterPro" id="IPR021720">
    <property type="entry name" value="Malectin_dom"/>
</dbReference>
<evidence type="ECO:0000256" key="3">
    <source>
        <dbReference type="ARBA" id="ARBA00022692"/>
    </source>
</evidence>
<evidence type="ECO:0000256" key="7">
    <source>
        <dbReference type="ARBA" id="ARBA00023136"/>
    </source>
</evidence>
<keyword evidence="9" id="KW-0119">Carbohydrate metabolism</keyword>
<feature type="domain" description="Right handed beta helix" evidence="14">
    <location>
        <begin position="228"/>
        <end position="369"/>
    </location>
</feature>
<reference evidence="16 17" key="1">
    <citation type="submission" date="2016-10" db="EMBL/GenBank/DDBJ databases">
        <authorList>
            <person name="de Groot N.N."/>
        </authorList>
    </citation>
    <scope>NUCLEOTIDE SEQUENCE [LARGE SCALE GENOMIC DNA]</scope>
    <source>
        <strain evidence="16 17">DSM 25186</strain>
    </source>
</reference>
<protein>
    <submittedName>
        <fullName evidence="16">Por secretion system C-terminal sorting domain-containing protein</fullName>
    </submittedName>
</protein>
<evidence type="ECO:0000259" key="12">
    <source>
        <dbReference type="Pfam" id="PF07602"/>
    </source>
</evidence>
<evidence type="ECO:0000256" key="5">
    <source>
        <dbReference type="ARBA" id="ARBA00022824"/>
    </source>
</evidence>
<keyword evidence="6" id="KW-1133">Transmembrane helix</keyword>
<evidence type="ECO:0000256" key="2">
    <source>
        <dbReference type="ARBA" id="ARBA00009141"/>
    </source>
</evidence>
<evidence type="ECO:0000256" key="1">
    <source>
        <dbReference type="ARBA" id="ARBA00004115"/>
    </source>
</evidence>
<dbReference type="SUPFAM" id="SSF51126">
    <property type="entry name" value="Pectin lyase-like"/>
    <property type="match status" value="1"/>
</dbReference>
<feature type="domain" description="Secretion system C-terminal sorting" evidence="15">
    <location>
        <begin position="893"/>
        <end position="966"/>
    </location>
</feature>
<dbReference type="Pfam" id="PF07602">
    <property type="entry name" value="DUF1565"/>
    <property type="match status" value="1"/>
</dbReference>
<dbReference type="InterPro" id="IPR006626">
    <property type="entry name" value="PbH1"/>
</dbReference>
<evidence type="ECO:0000256" key="9">
    <source>
        <dbReference type="ARBA" id="ARBA00023277"/>
    </source>
</evidence>
<dbReference type="InterPro" id="IPR012334">
    <property type="entry name" value="Pectin_lyas_fold"/>
</dbReference>
<feature type="signal peptide" evidence="11">
    <location>
        <begin position="1"/>
        <end position="21"/>
    </location>
</feature>
<feature type="domain" description="Malectin" evidence="13">
    <location>
        <begin position="565"/>
        <end position="693"/>
    </location>
</feature>
<feature type="domain" description="DUF1565" evidence="12">
    <location>
        <begin position="28"/>
        <end position="67"/>
    </location>
</feature>
<dbReference type="Gene3D" id="2.60.120.430">
    <property type="entry name" value="Galactose-binding lectin"/>
    <property type="match status" value="2"/>
</dbReference>
<dbReference type="InterPro" id="IPR039155">
    <property type="entry name" value="MLEC"/>
</dbReference>
<dbReference type="PANTHER" id="PTHR13460">
    <property type="match status" value="1"/>
</dbReference>
<evidence type="ECO:0000259" key="15">
    <source>
        <dbReference type="Pfam" id="PF18962"/>
    </source>
</evidence>
<dbReference type="RefSeq" id="WP_089684313.1">
    <property type="nucleotide sequence ID" value="NZ_FNFO01000007.1"/>
</dbReference>
<comment type="similarity">
    <text evidence="2">Belongs to the malectin family.</text>
</comment>
<proteinExistence type="inferred from homology"/>
<dbReference type="SUPFAM" id="SSF49785">
    <property type="entry name" value="Galactose-binding domain-like"/>
    <property type="match status" value="2"/>
</dbReference>
<feature type="region of interest" description="Disordered" evidence="10">
    <location>
        <begin position="499"/>
        <end position="570"/>
    </location>
</feature>
<dbReference type="InterPro" id="IPR011050">
    <property type="entry name" value="Pectin_lyase_fold/virulence"/>
</dbReference>
<dbReference type="InterPro" id="IPR008979">
    <property type="entry name" value="Galactose-bd-like_sf"/>
</dbReference>
<dbReference type="STRING" id="1075417.SAMN05421823_10761"/>
<evidence type="ECO:0000256" key="4">
    <source>
        <dbReference type="ARBA" id="ARBA00022729"/>
    </source>
</evidence>
<keyword evidence="4 11" id="KW-0732">Signal</keyword>
<dbReference type="NCBIfam" id="TIGR04183">
    <property type="entry name" value="Por_Secre_tail"/>
    <property type="match status" value="1"/>
</dbReference>
<organism evidence="16 17">
    <name type="scientific">Catalinimonas alkaloidigena</name>
    <dbReference type="NCBI Taxonomy" id="1075417"/>
    <lineage>
        <taxon>Bacteria</taxon>
        <taxon>Pseudomonadati</taxon>
        <taxon>Bacteroidota</taxon>
        <taxon>Cytophagia</taxon>
        <taxon>Cytophagales</taxon>
        <taxon>Catalimonadaceae</taxon>
        <taxon>Catalinimonas</taxon>
    </lineage>
</organism>
<evidence type="ECO:0000256" key="11">
    <source>
        <dbReference type="SAM" id="SignalP"/>
    </source>
</evidence>
<comment type="subcellular location">
    <subcellularLocation>
        <location evidence="1">Endoplasmic reticulum membrane</location>
        <topology evidence="1">Single-pass type I membrane protein</topology>
    </subcellularLocation>
</comment>
<dbReference type="Pfam" id="PF11721">
    <property type="entry name" value="Malectin"/>
    <property type="match status" value="2"/>
</dbReference>
<keyword evidence="5" id="KW-0256">Endoplasmic reticulum</keyword>
<evidence type="ECO:0000259" key="13">
    <source>
        <dbReference type="Pfam" id="PF11721"/>
    </source>
</evidence>
<dbReference type="Pfam" id="PF18962">
    <property type="entry name" value="Por_Secre_tail"/>
    <property type="match status" value="1"/>
</dbReference>
<dbReference type="Gene3D" id="2.160.20.10">
    <property type="entry name" value="Single-stranded right-handed beta-helix, Pectin lyase-like"/>
    <property type="match status" value="1"/>
</dbReference>
<keyword evidence="17" id="KW-1185">Reference proteome</keyword>
<sequence>MKRIALLLFVALMYCGSTAYAQYYVSPSGSDGNSGTSSSKPLRTLGKALQKVSNGGSITLAAGTYREGDLLVTNNDITIKGAGAGKTIIAGSDKVTGWEKHSGDIWKKTGWKTNSQQLFVDGKPLQQRGNRCGWNVTHAAIGGAMILSIVGSNSSTSLTPGSFYYDPGSDVLYCMLKDRSSPNNHYMEASVKDEILNGGNTTNVTIQNLSIRHTTSTRNRVAVGMLTTGYSGWKIEDCSFEYGDFCGVLMRGNNHKIRRSSFTHNGSNGITVNGSIWYSNWKYDEDRPHMNSLIENCTIEDNNYRNFSTAWHSGGIKSTNGVRGLTISKNYVRDNNGIGVWFDDCFGDNVVEYNILSNNRHGVAYEIGHSFGGDDYSVKVVDNRIYNNDLKGVYISASASAIVEYNTFYNNEQDIVLHGMPRGGNELKNNKVRYNILDAHNNSKGAHIIIYQGSKSSNNSTNNNFYRSPSSSVRVGIETSGSYAITHKDLKTLCNQKGHECSGKTGNPQWKNASSGDFGLSSSSPAKGKGWRGGGPDSSPSSPDTTPNDEKDDSPAAPTPTNGQIAINAGGGQYTDSKGVTYMADKYYGRGSTVNYSSLSIGNTSDDKLYQTQRIGWFTYSIPVKNGSYKLTIKTAELKYKSNGQRRFDVHVEGKELFQDVDLHKLGGYANAVDLEKTVEVKDGVMNVTFDIDYRECRVSALVITPTSGSEGDRTSAPGGLVKALNCGASFGLTDSRGISFEKDNSAYYKGGSQRRATTYNIKNTSDNSLYQYERFGADFSYGVSVPNGDYTVTMEFSENWFTSRNERLFDVEMEGKLVINDLDIYAKAGYRTAYTVTKTVRVNDGHLKIRFKSRRQAAVVSGIVIQKANSGAATDLVTTESTLQTVATDMQVYPNPFNDQVRLRFEASMPASTVRVFTSTGQLMETQSIPEGQVEWEMNTAHLPVGAYMISVETPGKAPQQRMVIKQ</sequence>
<dbReference type="Proteomes" id="UP000198510">
    <property type="component" value="Unassembled WGS sequence"/>
</dbReference>
<dbReference type="InterPro" id="IPR026444">
    <property type="entry name" value="Secre_tail"/>
</dbReference>
<feature type="chain" id="PRO_5011672958" evidence="11">
    <location>
        <begin position="22"/>
        <end position="968"/>
    </location>
</feature>
<dbReference type="OrthoDB" id="9808066at2"/>
<evidence type="ECO:0000256" key="10">
    <source>
        <dbReference type="SAM" id="MobiDB-lite"/>
    </source>
</evidence>
<keyword evidence="3" id="KW-0812">Transmembrane</keyword>
<feature type="compositionally biased region" description="Low complexity" evidence="10">
    <location>
        <begin position="537"/>
        <end position="546"/>
    </location>
</feature>
<accession>A0A1G9LIM5</accession>
<dbReference type="InterPro" id="IPR039448">
    <property type="entry name" value="Beta_helix"/>
</dbReference>
<dbReference type="PANTHER" id="PTHR13460:SF0">
    <property type="entry name" value="MALECTIN"/>
    <property type="match status" value="1"/>
</dbReference>
<dbReference type="AlphaFoldDB" id="A0A1G9LIM5"/>
<dbReference type="GO" id="GO:0030246">
    <property type="term" value="F:carbohydrate binding"/>
    <property type="evidence" value="ECO:0007669"/>
    <property type="project" value="InterPro"/>
</dbReference>
<dbReference type="SMART" id="SM00710">
    <property type="entry name" value="PbH1"/>
    <property type="match status" value="7"/>
</dbReference>
<name>A0A1G9LIM5_9BACT</name>
<dbReference type="Pfam" id="PF13229">
    <property type="entry name" value="Beta_helix"/>
    <property type="match status" value="1"/>
</dbReference>
<evidence type="ECO:0000256" key="6">
    <source>
        <dbReference type="ARBA" id="ARBA00022989"/>
    </source>
</evidence>
<evidence type="ECO:0000256" key="8">
    <source>
        <dbReference type="ARBA" id="ARBA00023180"/>
    </source>
</evidence>
<feature type="domain" description="Malectin" evidence="13">
    <location>
        <begin position="723"/>
        <end position="857"/>
    </location>
</feature>
<evidence type="ECO:0000259" key="14">
    <source>
        <dbReference type="Pfam" id="PF13229"/>
    </source>
</evidence>
<keyword evidence="7" id="KW-0472">Membrane</keyword>
<feature type="compositionally biased region" description="Low complexity" evidence="10">
    <location>
        <begin position="514"/>
        <end position="524"/>
    </location>
</feature>
<evidence type="ECO:0000313" key="17">
    <source>
        <dbReference type="Proteomes" id="UP000198510"/>
    </source>
</evidence>